<dbReference type="PANTHER" id="PTHR12110:SF21">
    <property type="entry name" value="XYLOSE ISOMERASE-LIKE TIM BARREL DOMAIN-CONTAINING PROTEIN"/>
    <property type="match status" value="1"/>
</dbReference>
<accession>A0ABD5YU98</accession>
<dbReference type="InterPro" id="IPR013022">
    <property type="entry name" value="Xyl_isomerase-like_TIM-brl"/>
</dbReference>
<sequence>MKLALSTLGCPEWDIEQICSVGREVGYDGIDFRGYQEQLDVTRHPLFTEQSDTTASKIAHIGLRTSAFSSSIRLCDADAREANVTEAERLVEVATAFDADRIRVFGGGDSDRSTDELARIGGDTMNAILDIDGASDLRWMVETHDEWTSSQDCRRLLDELPEEHTGILWDAAHTIRLADETPTETLDILGDRIEYVHIKDAVLDMSHDDATDDGYVYTLPGTGDLPMNDVIAALHDDGYDGWLAYEHEKRWHPSIPEPEEAFPAFVDWFRSLE</sequence>
<dbReference type="Proteomes" id="UP001596417">
    <property type="component" value="Unassembled WGS sequence"/>
</dbReference>
<dbReference type="GO" id="GO:0016853">
    <property type="term" value="F:isomerase activity"/>
    <property type="evidence" value="ECO:0007669"/>
    <property type="project" value="UniProtKB-KW"/>
</dbReference>
<dbReference type="Pfam" id="PF01261">
    <property type="entry name" value="AP_endonuc_2"/>
    <property type="match status" value="1"/>
</dbReference>
<gene>
    <name evidence="2" type="ORF">ACFQL7_23615</name>
</gene>
<dbReference type="AlphaFoldDB" id="A0ABD5YU98"/>
<proteinExistence type="predicted"/>
<evidence type="ECO:0000313" key="3">
    <source>
        <dbReference type="Proteomes" id="UP001596417"/>
    </source>
</evidence>
<organism evidence="2 3">
    <name type="scientific">Halocatena marina</name>
    <dbReference type="NCBI Taxonomy" id="2934937"/>
    <lineage>
        <taxon>Archaea</taxon>
        <taxon>Methanobacteriati</taxon>
        <taxon>Methanobacteriota</taxon>
        <taxon>Stenosarchaea group</taxon>
        <taxon>Halobacteria</taxon>
        <taxon>Halobacteriales</taxon>
        <taxon>Natronomonadaceae</taxon>
        <taxon>Halocatena</taxon>
    </lineage>
</organism>
<comment type="caution">
    <text evidence="2">The sequence shown here is derived from an EMBL/GenBank/DDBJ whole genome shotgun (WGS) entry which is preliminary data.</text>
</comment>
<keyword evidence="2" id="KW-0413">Isomerase</keyword>
<reference evidence="2 3" key="1">
    <citation type="journal article" date="2019" name="Int. J. Syst. Evol. Microbiol.">
        <title>The Global Catalogue of Microorganisms (GCM) 10K type strain sequencing project: providing services to taxonomists for standard genome sequencing and annotation.</title>
        <authorList>
            <consortium name="The Broad Institute Genomics Platform"/>
            <consortium name="The Broad Institute Genome Sequencing Center for Infectious Disease"/>
            <person name="Wu L."/>
            <person name="Ma J."/>
        </authorList>
    </citation>
    <scope>NUCLEOTIDE SEQUENCE [LARGE SCALE GENOMIC DNA]</scope>
    <source>
        <strain evidence="2 3">RDMS1</strain>
    </source>
</reference>
<name>A0ABD5YU98_9EURY</name>
<dbReference type="RefSeq" id="WP_264556558.1">
    <property type="nucleotide sequence ID" value="NZ_CP109981.1"/>
</dbReference>
<feature type="domain" description="Xylose isomerase-like TIM barrel" evidence="1">
    <location>
        <begin position="23"/>
        <end position="271"/>
    </location>
</feature>
<evidence type="ECO:0000313" key="2">
    <source>
        <dbReference type="EMBL" id="MFC7192502.1"/>
    </source>
</evidence>
<dbReference type="Gene3D" id="3.20.20.150">
    <property type="entry name" value="Divalent-metal-dependent TIM barrel enzymes"/>
    <property type="match status" value="1"/>
</dbReference>
<evidence type="ECO:0000259" key="1">
    <source>
        <dbReference type="Pfam" id="PF01261"/>
    </source>
</evidence>
<dbReference type="InterPro" id="IPR036237">
    <property type="entry name" value="Xyl_isomerase-like_sf"/>
</dbReference>
<dbReference type="PANTHER" id="PTHR12110">
    <property type="entry name" value="HYDROXYPYRUVATE ISOMERASE"/>
    <property type="match status" value="1"/>
</dbReference>
<dbReference type="SUPFAM" id="SSF51658">
    <property type="entry name" value="Xylose isomerase-like"/>
    <property type="match status" value="1"/>
</dbReference>
<dbReference type="InterPro" id="IPR050312">
    <property type="entry name" value="IolE/XylAMocC-like"/>
</dbReference>
<dbReference type="GeneID" id="76202528"/>
<keyword evidence="3" id="KW-1185">Reference proteome</keyword>
<dbReference type="EMBL" id="JBHTAX010000005">
    <property type="protein sequence ID" value="MFC7192502.1"/>
    <property type="molecule type" value="Genomic_DNA"/>
</dbReference>
<protein>
    <submittedName>
        <fullName evidence="2">Sugar phosphate isomerase/epimerase family protein</fullName>
    </submittedName>
</protein>